<accession>A0A9W7B2I5</accession>
<feature type="compositionally biased region" description="Low complexity" evidence="1">
    <location>
        <begin position="624"/>
        <end position="634"/>
    </location>
</feature>
<protein>
    <submittedName>
        <fullName evidence="2">Uncharacterized protein</fullName>
    </submittedName>
</protein>
<feature type="compositionally biased region" description="Acidic residues" evidence="1">
    <location>
        <begin position="328"/>
        <end position="346"/>
    </location>
</feature>
<feature type="region of interest" description="Disordered" evidence="1">
    <location>
        <begin position="425"/>
        <end position="533"/>
    </location>
</feature>
<dbReference type="OrthoDB" id="547231at2759"/>
<name>A0A9W7B2I5_9STRA</name>
<feature type="compositionally biased region" description="Gly residues" evidence="1">
    <location>
        <begin position="1045"/>
        <end position="1056"/>
    </location>
</feature>
<feature type="region of interest" description="Disordered" evidence="1">
    <location>
        <begin position="327"/>
        <end position="347"/>
    </location>
</feature>
<feature type="region of interest" description="Disordered" evidence="1">
    <location>
        <begin position="612"/>
        <end position="634"/>
    </location>
</feature>
<feature type="compositionally biased region" description="Polar residues" evidence="1">
    <location>
        <begin position="1089"/>
        <end position="1105"/>
    </location>
</feature>
<dbReference type="SUPFAM" id="SSF50998">
    <property type="entry name" value="Quinoprotein alcohol dehydrogenase-like"/>
    <property type="match status" value="1"/>
</dbReference>
<gene>
    <name evidence="2" type="ORF">TrST_g3560</name>
</gene>
<dbReference type="SMART" id="SM00320">
    <property type="entry name" value="WD40"/>
    <property type="match status" value="4"/>
</dbReference>
<dbReference type="InterPro" id="IPR015943">
    <property type="entry name" value="WD40/YVTN_repeat-like_dom_sf"/>
</dbReference>
<reference evidence="3" key="1">
    <citation type="journal article" date="2023" name="Commun. Biol.">
        <title>Genome analysis of Parmales, the sister group of diatoms, reveals the evolutionary specialization of diatoms from phago-mixotrophs to photoautotrophs.</title>
        <authorList>
            <person name="Ban H."/>
            <person name="Sato S."/>
            <person name="Yoshikawa S."/>
            <person name="Yamada K."/>
            <person name="Nakamura Y."/>
            <person name="Ichinomiya M."/>
            <person name="Sato N."/>
            <person name="Blanc-Mathieu R."/>
            <person name="Endo H."/>
            <person name="Kuwata A."/>
            <person name="Ogata H."/>
        </authorList>
    </citation>
    <scope>NUCLEOTIDE SEQUENCE [LARGE SCALE GENOMIC DNA]</scope>
    <source>
        <strain evidence="3">NIES 3701</strain>
    </source>
</reference>
<feature type="region of interest" description="Disordered" evidence="1">
    <location>
        <begin position="1036"/>
        <end position="1120"/>
    </location>
</feature>
<dbReference type="Pfam" id="PF00400">
    <property type="entry name" value="WD40"/>
    <property type="match status" value="1"/>
</dbReference>
<feature type="region of interest" description="Disordered" evidence="1">
    <location>
        <begin position="1"/>
        <end position="24"/>
    </location>
</feature>
<keyword evidence="3" id="KW-1185">Reference proteome</keyword>
<evidence type="ECO:0000256" key="1">
    <source>
        <dbReference type="SAM" id="MobiDB-lite"/>
    </source>
</evidence>
<evidence type="ECO:0000313" key="2">
    <source>
        <dbReference type="EMBL" id="GMH78385.1"/>
    </source>
</evidence>
<sequence>MSNNLNLSNDSANSNSDDEEFDPSTLSTAARHGLILKSQWLSLKERLREFTLHLRREGTHVISFLTRADEGNTGTLDIDDVMTILSTLQFEFLPYDIIDELVEQNDNFFPPSTFTDRTVILRRFADFRGNVNYVRFYDSLELEPPKDFLNPDQFFDPLPQPYRLIAKTLDGIFDDVWLVLRDRHPGLKELAVTNPELYGLGPPRKIIEVDEAAHASPSSTLESYGTITAQEWSVSGSMLAAGTASGHFVLVNPKGVVKVDGAGPTGFGGMGFSSGVGSAAAASSCILGNCAVFTDIPFGISHISKPVRPKGSPLRCVRIAVAAPFTLDPEETDESTPEDNEGEADDDKPIVHKVAVVECWQTFMEGGKHYSCQVIATGQTDAPLENIELSADGLYLAGGLEDGGACVWGLPAPIQPDIDNDPVSLAMKGKGKGKRLMKTVDEGVAGKGGEPINEDDEDDEDEDEEGGGNKGVEEEEVLVVDLGLPLFRTEPPPEPEAAPPSVITEEASQVSQSSKKGKKGAPAEPEVPPVDYSPATLAKKKSRHLARFIFLPGPKNHRTTLASAGSAGKNGLTATVIIWRTLSNVWKQYKLPSYDPLKPRVEDEVGEAAAAAAPAKGKAGKGKGAAAEAEAAPARSKNTEADLTLVGRWIMSGNITTACKCEEGGTTNIAFGCSDGTVVLWESKTNTPIAGCSSHQSAVSSICFASGARYLVSGDLEGTLHFHDLDTYATLSSTKARDRHNSSQSSLGSRKAMSRAGSSRSLNNKSRGHTADDEAHNLAKVMEKVLMDPRDSVSLTMRRDEDFSSPIVSCVAVKSGVGGVPIALCADTTGRCVVYDAATGDLVGKLSPYVISGHAHDLPTKGYTTPITASQAANLCQRKAADEERMIPSASQEDLMDLQVFDAVKQAMASKCMIGCGSECVTIVAGSKELLGWKPPPPEENSEQQESSTLRSVPSSSVLSDTDDGLAMPPTSMAVFAVGDIITSLCPGIAASCGGEDVEVLGGAPARHLAVSLFSRLTPAQRKDPTLELNANMLGIKPGRAKGSSRGGGSSVGGSGKIMSRQNTSESAYGIGSKKGLHSKAGSRAVSRARTSTAGSKKSLQSNDVRSIGSVGTNGGSEAGNNLTTENLNIFLNKKKSKAKIVGGGGMVWGSDPAAKVVGLAKGDKKKMAGAEDREARMKKRREELLAMLS</sequence>
<feature type="region of interest" description="Disordered" evidence="1">
    <location>
        <begin position="733"/>
        <end position="774"/>
    </location>
</feature>
<dbReference type="AlphaFoldDB" id="A0A9W7B2I5"/>
<feature type="region of interest" description="Disordered" evidence="1">
    <location>
        <begin position="932"/>
        <end position="966"/>
    </location>
</feature>
<feature type="compositionally biased region" description="Acidic residues" evidence="1">
    <location>
        <begin position="452"/>
        <end position="466"/>
    </location>
</feature>
<feature type="compositionally biased region" description="Low complexity" evidence="1">
    <location>
        <begin position="944"/>
        <end position="960"/>
    </location>
</feature>
<dbReference type="InterPro" id="IPR011047">
    <property type="entry name" value="Quinoprotein_ADH-like_sf"/>
</dbReference>
<proteinExistence type="predicted"/>
<feature type="compositionally biased region" description="Polar residues" evidence="1">
    <location>
        <begin position="756"/>
        <end position="765"/>
    </location>
</feature>
<feature type="compositionally biased region" description="Low complexity" evidence="1">
    <location>
        <begin position="1"/>
        <end position="15"/>
    </location>
</feature>
<evidence type="ECO:0000313" key="3">
    <source>
        <dbReference type="Proteomes" id="UP001165085"/>
    </source>
</evidence>
<dbReference type="InterPro" id="IPR001680">
    <property type="entry name" value="WD40_rpt"/>
</dbReference>
<comment type="caution">
    <text evidence="2">The sequence shown here is derived from an EMBL/GenBank/DDBJ whole genome shotgun (WGS) entry which is preliminary data.</text>
</comment>
<organism evidence="2 3">
    <name type="scientific">Triparma strigata</name>
    <dbReference type="NCBI Taxonomy" id="1606541"/>
    <lineage>
        <taxon>Eukaryota</taxon>
        <taxon>Sar</taxon>
        <taxon>Stramenopiles</taxon>
        <taxon>Ochrophyta</taxon>
        <taxon>Bolidophyceae</taxon>
        <taxon>Parmales</taxon>
        <taxon>Triparmaceae</taxon>
        <taxon>Triparma</taxon>
    </lineage>
</organism>
<dbReference type="Gene3D" id="2.130.10.10">
    <property type="entry name" value="YVTN repeat-like/Quinoprotein amine dehydrogenase"/>
    <property type="match status" value="1"/>
</dbReference>
<dbReference type="Proteomes" id="UP001165085">
    <property type="component" value="Unassembled WGS sequence"/>
</dbReference>
<dbReference type="EMBL" id="BRXY01000220">
    <property type="protein sequence ID" value="GMH78385.1"/>
    <property type="molecule type" value="Genomic_DNA"/>
</dbReference>